<dbReference type="GO" id="GO:0045039">
    <property type="term" value="P:protein insertion into mitochondrial inner membrane"/>
    <property type="evidence" value="ECO:0007669"/>
    <property type="project" value="TreeGrafter"/>
</dbReference>
<reference evidence="2" key="1">
    <citation type="submission" date="2025-08" db="UniProtKB">
        <authorList>
            <consortium name="RefSeq"/>
        </authorList>
    </citation>
    <scope>IDENTIFICATION</scope>
</reference>
<organism evidence="1 2">
    <name type="scientific">Geotrypetes seraphini</name>
    <name type="common">Gaboon caecilian</name>
    <name type="synonym">Caecilia seraphini</name>
    <dbReference type="NCBI Taxonomy" id="260995"/>
    <lineage>
        <taxon>Eukaryota</taxon>
        <taxon>Metazoa</taxon>
        <taxon>Chordata</taxon>
        <taxon>Craniata</taxon>
        <taxon>Vertebrata</taxon>
        <taxon>Euteleostomi</taxon>
        <taxon>Amphibia</taxon>
        <taxon>Gymnophiona</taxon>
        <taxon>Geotrypetes</taxon>
    </lineage>
</organism>
<dbReference type="CTD" id="90580"/>
<dbReference type="GO" id="GO:0042721">
    <property type="term" value="C:TIM22 mitochondrial import inner membrane insertion complex"/>
    <property type="evidence" value="ECO:0007669"/>
    <property type="project" value="InterPro"/>
</dbReference>
<dbReference type="InterPro" id="IPR019322">
    <property type="entry name" value="TIMM29"/>
</dbReference>
<dbReference type="PANTHER" id="PTHR21435:SF1">
    <property type="entry name" value="MITOCHONDRIAL IMPORT INNER MEMBRANE TRANSLOCASE SUBUNIT TIM29"/>
    <property type="match status" value="1"/>
</dbReference>
<dbReference type="AlphaFoldDB" id="A0A6P8P818"/>
<evidence type="ECO:0000313" key="1">
    <source>
        <dbReference type="Proteomes" id="UP000515159"/>
    </source>
</evidence>
<name>A0A6P8P818_GEOSA</name>
<sequence>MAALLGRWRLRLPAGLRASSTAAESGGLWARLRSGRLGAWCRSLLSDYAEACKDVATGARERPGRAIFYISLLAGATLCAHSTPGPNSFETCLLEASGTLLLLSPCTRNTASDGHVQHLLRLRDQGRLRHLSLGLLALLYEAPCDVDCALYQAQCRLLQPRWSQFPSRVLDVGFLGCWWLLRTKMRDFDINDEQFQHLPAHLRTLSSRDLHSEHNERLFLEKHRATPLETGAGHSI</sequence>
<dbReference type="InParanoid" id="A0A6P8P818"/>
<dbReference type="KEGG" id="gsh:117350058"/>
<dbReference type="Pfam" id="PF10171">
    <property type="entry name" value="Tim29"/>
    <property type="match status" value="1"/>
</dbReference>
<keyword evidence="1" id="KW-1185">Reference proteome</keyword>
<dbReference type="Proteomes" id="UP000515159">
    <property type="component" value="Chromosome 16"/>
</dbReference>
<dbReference type="FunCoup" id="A0A6P8P818">
    <property type="interactions" value="1531"/>
</dbReference>
<dbReference type="RefSeq" id="XP_033779874.1">
    <property type="nucleotide sequence ID" value="XM_033923983.1"/>
</dbReference>
<dbReference type="OrthoDB" id="5970620at2759"/>
<dbReference type="PANTHER" id="PTHR21435">
    <property type="entry name" value="MITOCHONDRIAL IMPORT INNER MEMBRANE TRANSLOCASE SUBUNIT TIM29"/>
    <property type="match status" value="1"/>
</dbReference>
<dbReference type="GeneID" id="117350058"/>
<gene>
    <name evidence="2" type="primary">TIMM29</name>
</gene>
<evidence type="ECO:0000313" key="2">
    <source>
        <dbReference type="RefSeq" id="XP_033779874.1"/>
    </source>
</evidence>
<proteinExistence type="predicted"/>
<accession>A0A6P8P818</accession>
<protein>
    <submittedName>
        <fullName evidence="2">Mitochondrial import inner membrane translocase subunit Tim29</fullName>
    </submittedName>
</protein>